<evidence type="ECO:0000256" key="3">
    <source>
        <dbReference type="ARBA" id="ARBA00008480"/>
    </source>
</evidence>
<feature type="binding site" evidence="9">
    <location>
        <begin position="57"/>
        <end position="59"/>
    </location>
    <ligand>
        <name>4-CDP-2-C-methyl-D-erythritol 2-phosphate</name>
        <dbReference type="ChEBI" id="CHEBI:57919"/>
    </ligand>
</feature>
<comment type="pathway">
    <text evidence="2 9">Isoprenoid biosynthesis; isopentenyl diphosphate biosynthesis via DXP pathway; isopentenyl diphosphate from 1-deoxy-D-xylulose 5-phosphate: step 4/6.</text>
</comment>
<feature type="binding site" evidence="9">
    <location>
        <begin position="132"/>
        <end position="135"/>
    </location>
    <ligand>
        <name>4-CDP-2-C-methyl-D-erythritol 2-phosphate</name>
        <dbReference type="ChEBI" id="CHEBI:57919"/>
    </ligand>
</feature>
<dbReference type="Proteomes" id="UP000009061">
    <property type="component" value="Chromosome"/>
</dbReference>
<dbReference type="Pfam" id="PF02542">
    <property type="entry name" value="YgbB"/>
    <property type="match status" value="1"/>
</dbReference>
<feature type="site" description="Transition state stabilizer" evidence="9">
    <location>
        <position position="35"/>
    </location>
</feature>
<dbReference type="HOGENOM" id="CLU_084630_2_0_6"/>
<keyword evidence="7 9" id="KW-0414">Isoprene biosynthesis</keyword>
<dbReference type="InterPro" id="IPR003526">
    <property type="entry name" value="MECDP_synthase"/>
</dbReference>
<sequence length="159" mass="17752">MRIGHGFDVHKFGIHSKPFILGGIHIPYFQGVLAHSDGDVIIHSIIDSLLGACALGDIGMLFPNNDPKYQNINSCILLQIIWNQIKKKYKIGNIDITLFLEKPKVSLYIPKICFHISQCLECKYNCINVKSTTMEGLGFVGKYKGVASEAISIIFKVKK</sequence>
<dbReference type="InterPro" id="IPR020555">
    <property type="entry name" value="MECDP_synthase_CS"/>
</dbReference>
<dbReference type="AlphaFoldDB" id="H6Q4K6"/>
<evidence type="ECO:0000256" key="7">
    <source>
        <dbReference type="ARBA" id="ARBA00023229"/>
    </source>
</evidence>
<comment type="cofactor">
    <cofactor evidence="9">
        <name>a divalent metal cation</name>
        <dbReference type="ChEBI" id="CHEBI:60240"/>
    </cofactor>
    <text evidence="9">Binds 1 divalent metal cation per subunit.</text>
</comment>
<feature type="binding site" evidence="9">
    <location>
        <begin position="8"/>
        <end position="10"/>
    </location>
    <ligand>
        <name>4-CDP-2-C-methyl-D-erythritol 2-phosphate</name>
        <dbReference type="ChEBI" id="CHEBI:57919"/>
    </ligand>
</feature>
<keyword evidence="8 9" id="KW-0456">Lyase</keyword>
<feature type="binding site" evidence="9">
    <location>
        <begin position="35"/>
        <end position="36"/>
    </location>
    <ligand>
        <name>4-CDP-2-C-methyl-D-erythritol 2-phosphate</name>
        <dbReference type="ChEBI" id="CHEBI:57919"/>
    </ligand>
</feature>
<feature type="binding site" evidence="9">
    <location>
        <position position="43"/>
    </location>
    <ligand>
        <name>a divalent metal cation</name>
        <dbReference type="ChEBI" id="CHEBI:60240"/>
    </ligand>
</feature>
<evidence type="ECO:0000313" key="13">
    <source>
        <dbReference type="Proteomes" id="UP000009061"/>
    </source>
</evidence>
<dbReference type="RefSeq" id="WP_014354005.1">
    <property type="nucleotide sequence ID" value="NC_016893.1"/>
</dbReference>
<feature type="binding site" evidence="9">
    <location>
        <position position="10"/>
    </location>
    <ligand>
        <name>a divalent metal cation</name>
        <dbReference type="ChEBI" id="CHEBI:60240"/>
    </ligand>
</feature>
<protein>
    <recommendedName>
        <fullName evidence="5 9">2-C-methyl-D-erythritol 2,4-cyclodiphosphate synthase</fullName>
        <shortName evidence="9">MECDP-synthase</shortName>
        <shortName evidence="9">MECPP-synthase</shortName>
        <shortName evidence="9">MECPS</shortName>
        <ecNumber evidence="5 9">4.6.1.12</ecNumber>
    </recommendedName>
</protein>
<dbReference type="EC" id="4.6.1.12" evidence="5 9"/>
<dbReference type="InterPro" id="IPR036571">
    <property type="entry name" value="MECDP_synthase_sf"/>
</dbReference>
<feature type="domain" description="2-C-methyl-D-erythritol 2,4-cyclodiphosphate synthase" evidence="11">
    <location>
        <begin position="1"/>
        <end position="154"/>
    </location>
</feature>
<evidence type="ECO:0000256" key="2">
    <source>
        <dbReference type="ARBA" id="ARBA00004709"/>
    </source>
</evidence>
<dbReference type="HAMAP" id="MF_00107">
    <property type="entry name" value="IspF"/>
    <property type="match status" value="1"/>
</dbReference>
<dbReference type="KEGG" id="wgl:WIGMOR_0219"/>
<organism evidence="12 13">
    <name type="scientific">Wigglesworthia glossinidia endosymbiont of Glossina morsitans morsitans</name>
    <name type="common">Yale colony</name>
    <dbReference type="NCBI Taxonomy" id="1142511"/>
    <lineage>
        <taxon>Bacteria</taxon>
        <taxon>Pseudomonadati</taxon>
        <taxon>Pseudomonadota</taxon>
        <taxon>Gammaproteobacteria</taxon>
        <taxon>Enterobacterales</taxon>
        <taxon>Erwiniaceae</taxon>
        <taxon>Wigglesworthia</taxon>
    </lineage>
</organism>
<feature type="binding site" evidence="9">
    <location>
        <position position="139"/>
    </location>
    <ligand>
        <name>4-CDP-2-C-methyl-D-erythritol 2-phosphate</name>
        <dbReference type="ChEBI" id="CHEBI:57919"/>
    </ligand>
</feature>
<dbReference type="STRING" id="1142511.WIGMOR_0219"/>
<comment type="function">
    <text evidence="9">Involved in the biosynthesis of isopentenyl diphosphate (IPP) and dimethylallyl diphosphate (DMAPP), two major building blocks of isoprenoid compounds. Catalyzes the conversion of 4-diphosphocytidyl-2-C-methyl-D-erythritol 2-phosphate (CDP-ME2P) to 2-C-methyl-D-erythritol 2,4-cyclodiphosphate (ME-CPP) with a corresponding release of cytidine 5-monophosphate (CMP).</text>
</comment>
<feature type="binding site" evidence="9">
    <location>
        <position position="8"/>
    </location>
    <ligand>
        <name>a divalent metal cation</name>
        <dbReference type="ChEBI" id="CHEBI:60240"/>
    </ligand>
</feature>
<evidence type="ECO:0000256" key="1">
    <source>
        <dbReference type="ARBA" id="ARBA00000200"/>
    </source>
</evidence>
<evidence type="ECO:0000256" key="6">
    <source>
        <dbReference type="ARBA" id="ARBA00022723"/>
    </source>
</evidence>
<reference evidence="12 13" key="1">
    <citation type="journal article" date="2012" name="MBio">
        <title>Insight into the transmission biology and species-specific functional capabilities of tsetse (Diptera: glossinidae) obligate symbiont wigglesworthia.</title>
        <authorList>
            <person name="Rio R.V."/>
            <person name="Symula R.E."/>
            <person name="Wang J."/>
            <person name="Lohs C."/>
            <person name="Wu Y.N."/>
            <person name="Snyder A.K."/>
            <person name="Bjornson R.D."/>
            <person name="Oshima K."/>
            <person name="Biehl B.S."/>
            <person name="Perna N.T."/>
            <person name="Hattori M."/>
            <person name="Aksoy S."/>
        </authorList>
    </citation>
    <scope>NUCLEOTIDE SEQUENCE [LARGE SCALE GENOMIC DNA]</scope>
    <source>
        <strain evidence="12">WGM</strain>
    </source>
</reference>
<evidence type="ECO:0000259" key="11">
    <source>
        <dbReference type="Pfam" id="PF02542"/>
    </source>
</evidence>
<dbReference type="GO" id="GO:0016114">
    <property type="term" value="P:terpenoid biosynthetic process"/>
    <property type="evidence" value="ECO:0007669"/>
    <property type="project" value="InterPro"/>
</dbReference>
<dbReference type="eggNOG" id="COG0245">
    <property type="taxonomic scope" value="Bacteria"/>
</dbReference>
<dbReference type="Gene3D" id="3.30.1330.50">
    <property type="entry name" value="2-C-methyl-D-erythritol 2,4-cyclodiphosphate synthase"/>
    <property type="match status" value="1"/>
</dbReference>
<dbReference type="PANTHER" id="PTHR43181">
    <property type="entry name" value="2-C-METHYL-D-ERYTHRITOL 2,4-CYCLODIPHOSPHATE SYNTHASE, CHLOROPLASTIC"/>
    <property type="match status" value="1"/>
</dbReference>
<proteinExistence type="inferred from homology"/>
<comment type="catalytic activity">
    <reaction evidence="1 9 10">
        <text>4-CDP-2-C-methyl-D-erythritol 2-phosphate = 2-C-methyl-D-erythritol 2,4-cyclic diphosphate + CMP</text>
        <dbReference type="Rhea" id="RHEA:23864"/>
        <dbReference type="ChEBI" id="CHEBI:57919"/>
        <dbReference type="ChEBI" id="CHEBI:58483"/>
        <dbReference type="ChEBI" id="CHEBI:60377"/>
        <dbReference type="EC" id="4.6.1.12"/>
    </reaction>
</comment>
<evidence type="ECO:0000313" key="12">
    <source>
        <dbReference type="EMBL" id="AFA41066.1"/>
    </source>
</evidence>
<feature type="binding site" evidence="9">
    <location>
        <position position="142"/>
    </location>
    <ligand>
        <name>4-CDP-2-C-methyl-D-erythritol 2-phosphate</name>
        <dbReference type="ChEBI" id="CHEBI:57919"/>
    </ligand>
</feature>
<evidence type="ECO:0000256" key="5">
    <source>
        <dbReference type="ARBA" id="ARBA00012579"/>
    </source>
</evidence>
<dbReference type="PROSITE" id="PS01350">
    <property type="entry name" value="ISPF"/>
    <property type="match status" value="1"/>
</dbReference>
<dbReference type="UniPathway" id="UPA00056">
    <property type="reaction ID" value="UER00095"/>
</dbReference>
<dbReference type="GO" id="GO:0008685">
    <property type="term" value="F:2-C-methyl-D-erythritol 2,4-cyclodiphosphate synthase activity"/>
    <property type="evidence" value="ECO:0007669"/>
    <property type="project" value="UniProtKB-UniRule"/>
</dbReference>
<evidence type="ECO:0000256" key="10">
    <source>
        <dbReference type="RuleBase" id="RU004395"/>
    </source>
</evidence>
<dbReference type="GO" id="GO:0019288">
    <property type="term" value="P:isopentenyl diphosphate biosynthetic process, methylerythritol 4-phosphate pathway"/>
    <property type="evidence" value="ECO:0007669"/>
    <property type="project" value="UniProtKB-UniRule"/>
</dbReference>
<dbReference type="SUPFAM" id="SSF69765">
    <property type="entry name" value="IpsF-like"/>
    <property type="match status" value="1"/>
</dbReference>
<comment type="subunit">
    <text evidence="4 9">Homotrimer.</text>
</comment>
<dbReference type="EMBL" id="CP003315">
    <property type="protein sequence ID" value="AFA41066.1"/>
    <property type="molecule type" value="Genomic_DNA"/>
</dbReference>
<evidence type="ECO:0000256" key="8">
    <source>
        <dbReference type="ARBA" id="ARBA00023239"/>
    </source>
</evidence>
<keyword evidence="13" id="KW-1185">Reference proteome</keyword>
<gene>
    <name evidence="9 12" type="primary">ispF</name>
    <name evidence="12" type="synonym">ygbB</name>
    <name evidence="12" type="ORF">WIGMOR_0219</name>
</gene>
<evidence type="ECO:0000256" key="9">
    <source>
        <dbReference type="HAMAP-Rule" id="MF_00107"/>
    </source>
</evidence>
<dbReference type="NCBIfam" id="TIGR00151">
    <property type="entry name" value="ispF"/>
    <property type="match status" value="1"/>
</dbReference>
<feature type="binding site" evidence="9">
    <location>
        <begin position="62"/>
        <end position="66"/>
    </location>
    <ligand>
        <name>4-CDP-2-C-methyl-D-erythritol 2-phosphate</name>
        <dbReference type="ChEBI" id="CHEBI:57919"/>
    </ligand>
</feature>
<evidence type="ECO:0000256" key="4">
    <source>
        <dbReference type="ARBA" id="ARBA00011233"/>
    </source>
</evidence>
<dbReference type="OrthoDB" id="9804336at2"/>
<dbReference type="PANTHER" id="PTHR43181:SF1">
    <property type="entry name" value="2-C-METHYL-D-ERYTHRITOL 2,4-CYCLODIPHOSPHATE SYNTHASE, CHLOROPLASTIC"/>
    <property type="match status" value="1"/>
</dbReference>
<keyword evidence="6 9" id="KW-0479">Metal-binding</keyword>
<accession>H6Q4K6</accession>
<dbReference type="CDD" id="cd00554">
    <property type="entry name" value="MECDP_synthase"/>
    <property type="match status" value="1"/>
</dbReference>
<comment type="similarity">
    <text evidence="3 9 10">Belongs to the IspF family.</text>
</comment>
<feature type="site" description="Transition state stabilizer" evidence="9">
    <location>
        <position position="133"/>
    </location>
</feature>
<dbReference type="GO" id="GO:0046872">
    <property type="term" value="F:metal ion binding"/>
    <property type="evidence" value="ECO:0007669"/>
    <property type="project" value="UniProtKB-KW"/>
</dbReference>
<comment type="caution">
    <text evidence="9">Lacks conserved residue(s) required for the propagation of feature annotation.</text>
</comment>
<name>H6Q4K6_WIGGL</name>